<organism evidence="1 2">
    <name type="scientific">Rangifer tarandus platyrhynchus</name>
    <name type="common">Svalbard reindeer</name>
    <dbReference type="NCBI Taxonomy" id="3082113"/>
    <lineage>
        <taxon>Eukaryota</taxon>
        <taxon>Metazoa</taxon>
        <taxon>Chordata</taxon>
        <taxon>Craniata</taxon>
        <taxon>Vertebrata</taxon>
        <taxon>Euteleostomi</taxon>
        <taxon>Mammalia</taxon>
        <taxon>Eutheria</taxon>
        <taxon>Laurasiatheria</taxon>
        <taxon>Artiodactyla</taxon>
        <taxon>Ruminantia</taxon>
        <taxon>Pecora</taxon>
        <taxon>Cervidae</taxon>
        <taxon>Odocoileinae</taxon>
        <taxon>Rangifer</taxon>
    </lineage>
</organism>
<accession>A0AC59ZQZ3</accession>
<sequence>MRGMLELPWSINEGHVEALAPPQPLPHPTLLDAKPEASLHPLPPLTAECSHLPRQGVQGAGHHCIPLQCTSMAPSKVSLGGSVSGAFQGCACYSLCQPAYPLP</sequence>
<name>A0AC59ZQZ3_RANTA</name>
<protein>
    <submittedName>
        <fullName evidence="1">Uncharacterized protein</fullName>
    </submittedName>
</protein>
<dbReference type="Proteomes" id="UP001162501">
    <property type="component" value="Chromosome 33"/>
</dbReference>
<proteinExistence type="predicted"/>
<reference evidence="1" key="2">
    <citation type="submission" date="2025-03" db="EMBL/GenBank/DDBJ databases">
        <authorList>
            <consortium name="ELIXIR-Norway"/>
            <consortium name="Elixir Norway"/>
        </authorList>
    </citation>
    <scope>NUCLEOTIDE SEQUENCE</scope>
</reference>
<evidence type="ECO:0000313" key="1">
    <source>
        <dbReference type="EMBL" id="CAN0490539.1"/>
    </source>
</evidence>
<reference evidence="1" key="1">
    <citation type="submission" date="2023-05" db="EMBL/GenBank/DDBJ databases">
        <authorList>
            <consortium name="ELIXIR-Norway"/>
        </authorList>
    </citation>
    <scope>NUCLEOTIDE SEQUENCE</scope>
</reference>
<gene>
    <name evidence="1" type="ORF">MRATA1EN22A_LOCUS21600</name>
</gene>
<evidence type="ECO:0000313" key="2">
    <source>
        <dbReference type="Proteomes" id="UP001162501"/>
    </source>
</evidence>
<dbReference type="EMBL" id="OX596117">
    <property type="protein sequence ID" value="CAN0490539.1"/>
    <property type="molecule type" value="Genomic_DNA"/>
</dbReference>